<dbReference type="Gene3D" id="3.40.50.2300">
    <property type="match status" value="2"/>
</dbReference>
<evidence type="ECO:0000256" key="3">
    <source>
        <dbReference type="ARBA" id="ARBA00023163"/>
    </source>
</evidence>
<dbReference type="PANTHER" id="PTHR30146:SF144">
    <property type="entry name" value="LACI-FAMILY TRANSCRIPTION REGULATOR"/>
    <property type="match status" value="1"/>
</dbReference>
<dbReference type="CDD" id="cd01392">
    <property type="entry name" value="HTH_LacI"/>
    <property type="match status" value="1"/>
</dbReference>
<dbReference type="SMART" id="SM00354">
    <property type="entry name" value="HTH_LACI"/>
    <property type="match status" value="1"/>
</dbReference>
<evidence type="ECO:0000256" key="1">
    <source>
        <dbReference type="ARBA" id="ARBA00023015"/>
    </source>
</evidence>
<evidence type="ECO:0000313" key="6">
    <source>
        <dbReference type="Proteomes" id="UP000184406"/>
    </source>
</evidence>
<dbReference type="EMBL" id="FQUX01000006">
    <property type="protein sequence ID" value="SHF66236.1"/>
    <property type="molecule type" value="Genomic_DNA"/>
</dbReference>
<dbReference type="AlphaFoldDB" id="A0A1M5DH34"/>
<dbReference type="PROSITE" id="PS00356">
    <property type="entry name" value="HTH_LACI_1"/>
    <property type="match status" value="1"/>
</dbReference>
<dbReference type="PROSITE" id="PS50932">
    <property type="entry name" value="HTH_LACI_2"/>
    <property type="match status" value="1"/>
</dbReference>
<keyword evidence="2" id="KW-0238">DNA-binding</keyword>
<dbReference type="InterPro" id="IPR028082">
    <property type="entry name" value="Peripla_BP_I"/>
</dbReference>
<dbReference type="InterPro" id="IPR010982">
    <property type="entry name" value="Lambda_DNA-bd_dom_sf"/>
</dbReference>
<evidence type="ECO:0000256" key="2">
    <source>
        <dbReference type="ARBA" id="ARBA00023125"/>
    </source>
</evidence>
<dbReference type="InterPro" id="IPR025997">
    <property type="entry name" value="SBP_2_dom"/>
</dbReference>
<keyword evidence="1" id="KW-0805">Transcription regulation</keyword>
<dbReference type="PANTHER" id="PTHR30146">
    <property type="entry name" value="LACI-RELATED TRANSCRIPTIONAL REPRESSOR"/>
    <property type="match status" value="1"/>
</dbReference>
<dbReference type="RefSeq" id="WP_072863398.1">
    <property type="nucleotide sequence ID" value="NZ_FQUX01000006.1"/>
</dbReference>
<dbReference type="SUPFAM" id="SSF47413">
    <property type="entry name" value="lambda repressor-like DNA-binding domains"/>
    <property type="match status" value="1"/>
</dbReference>
<dbReference type="Pfam" id="PF00356">
    <property type="entry name" value="LacI"/>
    <property type="match status" value="1"/>
</dbReference>
<keyword evidence="6" id="KW-1185">Reference proteome</keyword>
<dbReference type="Gene3D" id="1.10.260.40">
    <property type="entry name" value="lambda repressor-like DNA-binding domains"/>
    <property type="match status" value="1"/>
</dbReference>
<feature type="domain" description="HTH lacI-type" evidence="4">
    <location>
        <begin position="7"/>
        <end position="61"/>
    </location>
</feature>
<dbReference type="Pfam" id="PF13407">
    <property type="entry name" value="Peripla_BP_4"/>
    <property type="match status" value="1"/>
</dbReference>
<dbReference type="SUPFAM" id="SSF53822">
    <property type="entry name" value="Periplasmic binding protein-like I"/>
    <property type="match status" value="1"/>
</dbReference>
<dbReference type="InterPro" id="IPR000843">
    <property type="entry name" value="HTH_LacI"/>
</dbReference>
<name>A0A1M5DH34_9FLAO</name>
<evidence type="ECO:0000259" key="4">
    <source>
        <dbReference type="PROSITE" id="PS50932"/>
    </source>
</evidence>
<gene>
    <name evidence="5" type="ORF">SAMN03080594_10686</name>
</gene>
<evidence type="ECO:0000313" key="5">
    <source>
        <dbReference type="EMBL" id="SHF66236.1"/>
    </source>
</evidence>
<organism evidence="5 6">
    <name type="scientific">Arenibacter palladensis</name>
    <dbReference type="NCBI Taxonomy" id="237373"/>
    <lineage>
        <taxon>Bacteria</taxon>
        <taxon>Pseudomonadati</taxon>
        <taxon>Bacteroidota</taxon>
        <taxon>Flavobacteriia</taxon>
        <taxon>Flavobacteriales</taxon>
        <taxon>Flavobacteriaceae</taxon>
        <taxon>Arenibacter</taxon>
    </lineage>
</organism>
<dbReference type="GO" id="GO:0003700">
    <property type="term" value="F:DNA-binding transcription factor activity"/>
    <property type="evidence" value="ECO:0007669"/>
    <property type="project" value="TreeGrafter"/>
</dbReference>
<dbReference type="GO" id="GO:0000976">
    <property type="term" value="F:transcription cis-regulatory region binding"/>
    <property type="evidence" value="ECO:0007669"/>
    <property type="project" value="TreeGrafter"/>
</dbReference>
<proteinExistence type="predicted"/>
<dbReference type="Proteomes" id="UP000184406">
    <property type="component" value="Unassembled WGS sequence"/>
</dbReference>
<dbReference type="OrthoDB" id="628703at2"/>
<accession>A0A1M5DH34</accession>
<keyword evidence="3" id="KW-0804">Transcription</keyword>
<reference evidence="6" key="1">
    <citation type="submission" date="2016-11" db="EMBL/GenBank/DDBJ databases">
        <authorList>
            <person name="Varghese N."/>
            <person name="Submissions S."/>
        </authorList>
    </citation>
    <scope>NUCLEOTIDE SEQUENCE [LARGE SCALE GENOMIC DNA]</scope>
    <source>
        <strain evidence="6">DSM 17539</strain>
    </source>
</reference>
<sequence>MAKNKKTTIQDLANYANVSIGTIDRVLHNRGKVSLAKRKKVEEAIEKLDFNPNLLARTLALGRQFKVCSLFPEATNVHSYWALPKIGVDQGVEVYRDFGMELHTYEYSLFDESSFVKSADAILGKNPSGVILAPLFEKESLEFIAKLEERDIPYVFIDANIKNKKNLSYIGPDLEGSGYIAGKLLNSLLEPSDDILIVNMVKGFENSAHTALVENGFRDYFKEHGLRTKRSVNSITIPSTAETEVNRELTTYYIKNPGTKGVFVTNSRAHLISKYHALHELDIKVVGFDIVPGNVTELKNGNIDYIISQRPVFQGVTAVKTLFDFFVYKKSPTAVQYVPLDIIIKENVDYYINFQ</sequence>
<protein>
    <submittedName>
        <fullName evidence="5">Transcriptional regulator, LacI family</fullName>
    </submittedName>
</protein>